<sequence length="215" mass="24898">MLNSSLNFLVRCSQTGQVWLFNCPDSCQQILTESKIRTSQIRHIVITSLQTQDINGLIGLLSSLSLNDSINSINLYGPPGLLAYLNLARKYSKTTFRYHLNIYIKQNSYTNSSDHLYICIHPNNRLATTLKYHFIEKERKGRFQSVKAVKYGLRPGPIYGHLKLHRQYILPDGTILSGQYFTHKYSQGIKILCFLDKYGYRINYELFTSSIYRII</sequence>
<dbReference type="SUPFAM" id="SSF56281">
    <property type="entry name" value="Metallo-hydrolase/oxidoreductase"/>
    <property type="match status" value="1"/>
</dbReference>
<keyword evidence="1" id="KW-0934">Plastid</keyword>
<geneLocation type="chloroplast" evidence="1"/>
<reference evidence="1" key="2">
    <citation type="submission" date="2016-10" db="EMBL/GenBank/DDBJ databases">
        <title>Chloroplast genomes as a tool to resolve red algal phylogenies: a case study in the Nemaliales.</title>
        <authorList>
            <person name="Costa J.F."/>
            <person name="Lin S.M."/>
            <person name="Macaya E.C."/>
            <person name="Fernandez-Garcia C."/>
            <person name="Verbruggen H."/>
        </authorList>
    </citation>
    <scope>NUCLEOTIDE SEQUENCE</scope>
    <source>
        <strain evidence="1">J.0165</strain>
    </source>
</reference>
<gene>
    <name evidence="1" type="primary">rnz</name>
    <name evidence="1" type="ORF">BQ776_19</name>
    <name evidence="2" type="ORF">J0165_19</name>
</gene>
<evidence type="ECO:0000313" key="2">
    <source>
        <dbReference type="EMBL" id="SCW23914.1"/>
    </source>
</evidence>
<protein>
    <submittedName>
        <fullName evidence="1">Ribonuclease Z</fullName>
    </submittedName>
</protein>
<dbReference type="EMBL" id="LT622862">
    <property type="protein sequence ID" value="SCW21054.1"/>
    <property type="molecule type" value="Genomic_DNA"/>
</dbReference>
<dbReference type="EMBL" id="LT622876">
    <property type="protein sequence ID" value="SCW23914.1"/>
    <property type="molecule type" value="Genomic_DNA"/>
</dbReference>
<dbReference type="Gene3D" id="3.60.15.10">
    <property type="entry name" value="Ribonuclease Z/Hydroxyacylglutathione hydrolase-like"/>
    <property type="match status" value="1"/>
</dbReference>
<dbReference type="PANTHER" id="PTHR46018">
    <property type="entry name" value="ZINC PHOSPHODIESTERASE ELAC PROTEIN 1"/>
    <property type="match status" value="1"/>
</dbReference>
<reference evidence="1" key="1">
    <citation type="submission" date="2016-08" db="EMBL/GenBank/DDBJ databases">
        <authorList>
            <person name="Seilhamer J.J."/>
        </authorList>
    </citation>
    <scope>NUCLEOTIDE SEQUENCE</scope>
    <source>
        <strain evidence="1">J.0165</strain>
    </source>
</reference>
<reference evidence="2" key="3">
    <citation type="submission" date="2016-10" db="EMBL/GenBank/DDBJ databases">
        <authorList>
            <person name="de Groot N.N."/>
        </authorList>
    </citation>
    <scope>NUCLEOTIDE SEQUENCE</scope>
    <source>
        <strain evidence="2">J.0165</strain>
    </source>
</reference>
<organism evidence="1">
    <name type="scientific">Helminthora furcellata</name>
    <dbReference type="NCBI Taxonomy" id="1884666"/>
    <lineage>
        <taxon>Eukaryota</taxon>
        <taxon>Rhodophyta</taxon>
        <taxon>Florideophyceae</taxon>
        <taxon>Nemaliophycidae</taxon>
        <taxon>Nemaliales</taxon>
        <taxon>Liagoraceae</taxon>
        <taxon>Helminthora</taxon>
    </lineage>
</organism>
<dbReference type="InterPro" id="IPR036866">
    <property type="entry name" value="RibonucZ/Hydroxyglut_hydro"/>
</dbReference>
<dbReference type="GO" id="GO:0042781">
    <property type="term" value="F:3'-tRNA processing endoribonuclease activity"/>
    <property type="evidence" value="ECO:0007669"/>
    <property type="project" value="TreeGrafter"/>
</dbReference>
<name>A0A1G4NQZ6_9FLOR</name>
<dbReference type="RefSeq" id="YP_009312800.1">
    <property type="nucleotide sequence ID" value="NC_031654.1"/>
</dbReference>
<dbReference type="AlphaFoldDB" id="A0A1G4NQZ6"/>
<dbReference type="PANTHER" id="PTHR46018:SF2">
    <property type="entry name" value="ZINC PHOSPHODIESTERASE ELAC PROTEIN 1"/>
    <property type="match status" value="1"/>
</dbReference>
<evidence type="ECO:0000313" key="1">
    <source>
        <dbReference type="EMBL" id="SCW21054.1"/>
    </source>
</evidence>
<proteinExistence type="predicted"/>
<keyword evidence="1" id="KW-0150">Chloroplast</keyword>
<accession>A0A1G4NQZ6</accession>
<dbReference type="GeneID" id="30001687"/>